<dbReference type="EMBL" id="CP163445">
    <property type="protein sequence ID" value="XDQ83759.1"/>
    <property type="molecule type" value="Genomic_DNA"/>
</dbReference>
<dbReference type="AlphaFoldDB" id="A0AB39TXE3"/>
<proteinExistence type="predicted"/>
<sequence>MRRLRTILGAGTALAAALLGATPAAAQPALAGTTFCFPSSPSDVTSQVSVWTTVHIRNCPWRDGSTMTLPAQTLNSVCQATGETVTDPVYGSNNWWTYVILGENSGWISNIYLRGDAHLNNVPDCASITQH</sequence>
<keyword evidence="1" id="KW-0732">Signal</keyword>
<name>A0AB39TXE3_9ACTN</name>
<evidence type="ECO:0000256" key="1">
    <source>
        <dbReference type="SAM" id="SignalP"/>
    </source>
</evidence>
<gene>
    <name evidence="2" type="ORF">AB2U05_37265</name>
</gene>
<feature type="chain" id="PRO_5044340176" description="SH3 domain-containing protein" evidence="1">
    <location>
        <begin position="27"/>
        <end position="131"/>
    </location>
</feature>
<evidence type="ECO:0008006" key="3">
    <source>
        <dbReference type="Google" id="ProtNLM"/>
    </source>
</evidence>
<organism evidence="2">
    <name type="scientific">Streptomyces sp. Y1</name>
    <dbReference type="NCBI Taxonomy" id="3238634"/>
    <lineage>
        <taxon>Bacteria</taxon>
        <taxon>Bacillati</taxon>
        <taxon>Actinomycetota</taxon>
        <taxon>Actinomycetes</taxon>
        <taxon>Kitasatosporales</taxon>
        <taxon>Streptomycetaceae</taxon>
        <taxon>Streptomyces</taxon>
    </lineage>
</organism>
<evidence type="ECO:0000313" key="2">
    <source>
        <dbReference type="EMBL" id="XDQ83759.1"/>
    </source>
</evidence>
<accession>A0AB39TXE3</accession>
<reference evidence="2" key="1">
    <citation type="submission" date="2024-07" db="EMBL/GenBank/DDBJ databases">
        <authorList>
            <person name="Yu S.T."/>
        </authorList>
    </citation>
    <scope>NUCLEOTIDE SEQUENCE</scope>
    <source>
        <strain evidence="2">Y1</strain>
    </source>
</reference>
<feature type="signal peptide" evidence="1">
    <location>
        <begin position="1"/>
        <end position="26"/>
    </location>
</feature>
<dbReference type="RefSeq" id="WP_369185804.1">
    <property type="nucleotide sequence ID" value="NZ_CP163445.1"/>
</dbReference>
<protein>
    <recommendedName>
        <fullName evidence="3">SH3 domain-containing protein</fullName>
    </recommendedName>
</protein>